<protein>
    <submittedName>
        <fullName evidence="5">TRAP transporter substrate-binding protein</fullName>
    </submittedName>
</protein>
<evidence type="ECO:0000256" key="3">
    <source>
        <dbReference type="PIRSR" id="PIRSR039026-2"/>
    </source>
</evidence>
<feature type="signal peptide" evidence="4">
    <location>
        <begin position="1"/>
        <end position="29"/>
    </location>
</feature>
<dbReference type="CDD" id="cd13604">
    <property type="entry name" value="PBP2_TRAP_ketoacid_lactate_like"/>
    <property type="match status" value="1"/>
</dbReference>
<dbReference type="GO" id="GO:0055085">
    <property type="term" value="P:transmembrane transport"/>
    <property type="evidence" value="ECO:0007669"/>
    <property type="project" value="InterPro"/>
</dbReference>
<proteinExistence type="predicted"/>
<feature type="chain" id="PRO_5019436054" evidence="4">
    <location>
        <begin position="30"/>
        <end position="363"/>
    </location>
</feature>
<dbReference type="GO" id="GO:0031317">
    <property type="term" value="C:tripartite ATP-independent periplasmic transporter complex"/>
    <property type="evidence" value="ECO:0007669"/>
    <property type="project" value="InterPro"/>
</dbReference>
<dbReference type="InterPro" id="IPR026289">
    <property type="entry name" value="SBP_TakP-like"/>
</dbReference>
<dbReference type="SUPFAM" id="SSF53850">
    <property type="entry name" value="Periplasmic binding protein-like II"/>
    <property type="match status" value="1"/>
</dbReference>
<reference evidence="5 6" key="1">
    <citation type="submission" date="2019-01" db="EMBL/GenBank/DDBJ databases">
        <authorList>
            <person name="Chen W.-M."/>
        </authorList>
    </citation>
    <scope>NUCLEOTIDE SEQUENCE [LARGE SCALE GENOMIC DNA]</scope>
    <source>
        <strain evidence="5 6">KYPY4</strain>
    </source>
</reference>
<dbReference type="Proteomes" id="UP000285575">
    <property type="component" value="Unassembled WGS sequence"/>
</dbReference>
<dbReference type="OrthoDB" id="9769667at2"/>
<dbReference type="PANTHER" id="PTHR33376:SF5">
    <property type="entry name" value="EXTRACYTOPLASMIC SOLUTE RECEPTOR PROTEIN"/>
    <property type="match status" value="1"/>
</dbReference>
<keyword evidence="6" id="KW-1185">Reference proteome</keyword>
<keyword evidence="3" id="KW-0479">Metal-binding</keyword>
<evidence type="ECO:0000313" key="5">
    <source>
        <dbReference type="EMBL" id="RVU49316.1"/>
    </source>
</evidence>
<evidence type="ECO:0000256" key="2">
    <source>
        <dbReference type="PIRSR" id="PIRSR039026-1"/>
    </source>
</evidence>
<dbReference type="InterPro" id="IPR006311">
    <property type="entry name" value="TAT_signal"/>
</dbReference>
<evidence type="ECO:0000256" key="4">
    <source>
        <dbReference type="SAM" id="SignalP"/>
    </source>
</evidence>
<dbReference type="NCBIfam" id="NF037995">
    <property type="entry name" value="TRAP_S1"/>
    <property type="match status" value="1"/>
</dbReference>
<comment type="caution">
    <text evidence="5">The sequence shown here is derived from an EMBL/GenBank/DDBJ whole genome shotgun (WGS) entry which is preliminary data.</text>
</comment>
<sequence>MDRTSSLARRGALKAGLAGALAVPAVAQAQQTYRWRMTTTWPAGLPFYQVGPGSAQAFAERCDKMSGGRIKIQIFAAGELLPAFEGFDAVSNGTVELNHGVSYFWSGKTFAAQYFATVPFGMSFQGHYAWLQFGGGNQLWEEVYKPLNVMPFAAGCSGVQMTGWFKKEIKSLADLKGLKMRIPGLAGRIYAAQGVEVRQLPGGEIFPALERGVIDAAEFVGPFLDARLGLQNAAKNYYASGWHEPSTVSEIVMQRKIWDALPPDLKEIVRAAADATNQEGLLLLEARNADALDQLVNRDKVIVRQLPVDVVNALRKTTTDVLNEAATKDAMTKKVHDSFFTFKKKHDRWSEISDETFLAKSRG</sequence>
<dbReference type="Gene3D" id="3.40.190.10">
    <property type="entry name" value="Periplasmic binding protein-like II"/>
    <property type="match status" value="1"/>
</dbReference>
<dbReference type="PANTHER" id="PTHR33376">
    <property type="match status" value="1"/>
</dbReference>
<keyword evidence="1 4" id="KW-0732">Signal</keyword>
<gene>
    <name evidence="5" type="ORF">EOE66_01720</name>
</gene>
<dbReference type="PROSITE" id="PS51318">
    <property type="entry name" value="TAT"/>
    <property type="match status" value="1"/>
</dbReference>
<evidence type="ECO:0000313" key="6">
    <source>
        <dbReference type="Proteomes" id="UP000285575"/>
    </source>
</evidence>
<dbReference type="PIRSF" id="PIRSF039026">
    <property type="entry name" value="SiaP"/>
    <property type="match status" value="1"/>
</dbReference>
<dbReference type="Pfam" id="PF03480">
    <property type="entry name" value="DctP"/>
    <property type="match status" value="1"/>
</dbReference>
<name>A0A437RR93_9BURK</name>
<accession>A0A437RR93</accession>
<feature type="binding site" evidence="3">
    <location>
        <position position="219"/>
    </location>
    <ligand>
        <name>Na(+)</name>
        <dbReference type="ChEBI" id="CHEBI:29101"/>
    </ligand>
</feature>
<feature type="binding site" evidence="3">
    <location>
        <position position="244"/>
    </location>
    <ligand>
        <name>substrate</name>
    </ligand>
</feature>
<feature type="binding site" evidence="2">
    <location>
        <position position="181"/>
    </location>
    <ligand>
        <name>substrate</name>
    </ligand>
</feature>
<feature type="binding site" evidence="2">
    <location>
        <position position="160"/>
    </location>
    <ligand>
        <name>substrate</name>
    </ligand>
</feature>
<dbReference type="InterPro" id="IPR038404">
    <property type="entry name" value="TRAP_DctP_sf"/>
</dbReference>
<dbReference type="Gene3D" id="3.40.190.170">
    <property type="entry name" value="Bacterial extracellular solute-binding protein, family 7"/>
    <property type="match status" value="1"/>
</dbReference>
<dbReference type="InterPro" id="IPR018389">
    <property type="entry name" value="DctP_fam"/>
</dbReference>
<evidence type="ECO:0000256" key="1">
    <source>
        <dbReference type="ARBA" id="ARBA00022729"/>
    </source>
</evidence>
<dbReference type="EMBL" id="SACR01000001">
    <property type="protein sequence ID" value="RVU49316.1"/>
    <property type="molecule type" value="Genomic_DNA"/>
</dbReference>
<organism evidence="5 6">
    <name type="scientific">Rubrivivax rivuli</name>
    <dbReference type="NCBI Taxonomy" id="1862385"/>
    <lineage>
        <taxon>Bacteria</taxon>
        <taxon>Pseudomonadati</taxon>
        <taxon>Pseudomonadota</taxon>
        <taxon>Betaproteobacteria</taxon>
        <taxon>Burkholderiales</taxon>
        <taxon>Sphaerotilaceae</taxon>
        <taxon>Rubrivivax</taxon>
    </lineage>
</organism>
<dbReference type="GO" id="GO:0046872">
    <property type="term" value="F:metal ion binding"/>
    <property type="evidence" value="ECO:0007669"/>
    <property type="project" value="UniProtKB-KW"/>
</dbReference>
<dbReference type="AlphaFoldDB" id="A0A437RR93"/>
<feature type="binding site" evidence="3">
    <location>
        <position position="218"/>
    </location>
    <ligand>
        <name>substrate</name>
    </ligand>
</feature>